<dbReference type="STRING" id="142842.SAMN02745118_01734"/>
<dbReference type="InterPro" id="IPR007405">
    <property type="entry name" value="Phage_KVP40_Orf299"/>
</dbReference>
<protein>
    <submittedName>
        <fullName evidence="1">Uncharacterized protein</fullName>
    </submittedName>
</protein>
<dbReference type="RefSeq" id="WP_078810198.1">
    <property type="nucleotide sequence ID" value="NZ_FUWM01000013.1"/>
</dbReference>
<reference evidence="2" key="1">
    <citation type="submission" date="2017-02" db="EMBL/GenBank/DDBJ databases">
        <authorList>
            <person name="Varghese N."/>
            <person name="Submissions S."/>
        </authorList>
    </citation>
    <scope>NUCLEOTIDE SEQUENCE [LARGE SCALE GENOMIC DNA]</scope>
    <source>
        <strain evidence="2">ATCC BAA-73</strain>
    </source>
</reference>
<dbReference type="AlphaFoldDB" id="A0A1T4N8D9"/>
<dbReference type="Proteomes" id="UP000190625">
    <property type="component" value="Unassembled WGS sequence"/>
</dbReference>
<keyword evidence="2" id="KW-1185">Reference proteome</keyword>
<dbReference type="EMBL" id="FUWM01000013">
    <property type="protein sequence ID" value="SJZ75482.1"/>
    <property type="molecule type" value="Genomic_DNA"/>
</dbReference>
<gene>
    <name evidence="1" type="ORF">SAMN02745118_01734</name>
</gene>
<name>A0A1T4N8D9_9FIRM</name>
<evidence type="ECO:0000313" key="1">
    <source>
        <dbReference type="EMBL" id="SJZ75482.1"/>
    </source>
</evidence>
<dbReference type="PANTHER" id="PTHR39961">
    <property type="entry name" value="HYPOTHETICAL CYTOSOLIC PROTEIN"/>
    <property type="match status" value="1"/>
</dbReference>
<organism evidence="1 2">
    <name type="scientific">Selenihalanaerobacter shriftii</name>
    <dbReference type="NCBI Taxonomy" id="142842"/>
    <lineage>
        <taxon>Bacteria</taxon>
        <taxon>Bacillati</taxon>
        <taxon>Bacillota</taxon>
        <taxon>Clostridia</taxon>
        <taxon>Halanaerobiales</taxon>
        <taxon>Halobacteroidaceae</taxon>
        <taxon>Selenihalanaerobacter</taxon>
    </lineage>
</organism>
<proteinExistence type="predicted"/>
<dbReference type="OrthoDB" id="37369at2"/>
<dbReference type="PANTHER" id="PTHR39961:SF1">
    <property type="entry name" value="DUF458 DOMAIN-CONTAINING PROTEIN"/>
    <property type="match status" value="1"/>
</dbReference>
<accession>A0A1T4N8D9</accession>
<evidence type="ECO:0000313" key="2">
    <source>
        <dbReference type="Proteomes" id="UP000190625"/>
    </source>
</evidence>
<sequence>MKLISPTEGELEFAEAFSSIIDFVKEVPEANYRLMIGSDSQQGEMAVFVTTIVIYREGKGARFYYNKEILSPHPTLRQKIYHETVKSLKVAGKVAEKMAEKESVADLNIEVHLDVGRNGETRDLIKEVVGMVAGSGYEAKIKPSAYCASNVADRYTK</sequence>
<dbReference type="Pfam" id="PF04308">
    <property type="entry name" value="RNaseH_like"/>
    <property type="match status" value="1"/>
</dbReference>